<dbReference type="KEGG" id="hyh:D3Y59_11260"/>
<dbReference type="AlphaFoldDB" id="A0A3B7R0R9"/>
<dbReference type="GO" id="GO:0003677">
    <property type="term" value="F:DNA binding"/>
    <property type="evidence" value="ECO:0007669"/>
    <property type="project" value="UniProtKB-KW"/>
</dbReference>
<dbReference type="Gene3D" id="3.40.50.1390">
    <property type="entry name" value="Resolvase, N-terminal catalytic domain"/>
    <property type="match status" value="1"/>
</dbReference>
<evidence type="ECO:0000256" key="2">
    <source>
        <dbReference type="ARBA" id="ARBA00023172"/>
    </source>
</evidence>
<keyword evidence="2" id="KW-0233">DNA recombination</keyword>
<reference evidence="4 5" key="1">
    <citation type="submission" date="2018-09" db="EMBL/GenBank/DDBJ databases">
        <title>Hymenobacter medium sp. nov., isolated from R2A medium.</title>
        <authorList>
            <person name="Yingchao G."/>
        </authorList>
    </citation>
    <scope>NUCLEOTIDE SEQUENCE [LARGE SCALE GENOMIC DNA]</scope>
    <source>
        <strain evidence="5">sh-6</strain>
    </source>
</reference>
<dbReference type="GO" id="GO:0000150">
    <property type="term" value="F:DNA strand exchange activity"/>
    <property type="evidence" value="ECO:0007669"/>
    <property type="project" value="InterPro"/>
</dbReference>
<dbReference type="InterPro" id="IPR006119">
    <property type="entry name" value="Resolv_N"/>
</dbReference>
<evidence type="ECO:0000313" key="4">
    <source>
        <dbReference type="EMBL" id="AYA37575.1"/>
    </source>
</evidence>
<evidence type="ECO:0000256" key="1">
    <source>
        <dbReference type="ARBA" id="ARBA00023125"/>
    </source>
</evidence>
<keyword evidence="1" id="KW-0238">DNA-binding</keyword>
<dbReference type="EMBL" id="CP032317">
    <property type="protein sequence ID" value="AYA37575.1"/>
    <property type="molecule type" value="Genomic_DNA"/>
</dbReference>
<dbReference type="SMART" id="SM00857">
    <property type="entry name" value="Resolvase"/>
    <property type="match status" value="1"/>
</dbReference>
<sequence length="214" mass="23074">MKKYVAYYRVSTAKQGQSGLGLEAQQASVQGYVKNAGSIVSEFVEVESGKNNSRPQLASAIAESKAAGATLLIAKLDRLSRDAAYIMTLDVPFVAVDMPELNTLTKGIFASMAQHERELISTRTKAALQAKKQRGEALGNVSNLTDAGRLKGQQVRQENAKTNAANVQAAMLIELLREKGKSLREIANVLNASGYKTRRGCSYTAAAVQRLIVK</sequence>
<proteinExistence type="predicted"/>
<dbReference type="OrthoDB" id="2290206at2"/>
<dbReference type="PANTHER" id="PTHR30461">
    <property type="entry name" value="DNA-INVERTASE FROM LAMBDOID PROPHAGE"/>
    <property type="match status" value="1"/>
</dbReference>
<dbReference type="Pfam" id="PF00239">
    <property type="entry name" value="Resolvase"/>
    <property type="match status" value="1"/>
</dbReference>
<gene>
    <name evidence="4" type="ORF">D3Y59_11260</name>
</gene>
<dbReference type="InterPro" id="IPR036162">
    <property type="entry name" value="Resolvase-like_N_sf"/>
</dbReference>
<organism evidence="4 5">
    <name type="scientific">Hymenobacter oligotrophus</name>
    <dbReference type="NCBI Taxonomy" id="2319843"/>
    <lineage>
        <taxon>Bacteria</taxon>
        <taxon>Pseudomonadati</taxon>
        <taxon>Bacteroidota</taxon>
        <taxon>Cytophagia</taxon>
        <taxon>Cytophagales</taxon>
        <taxon>Hymenobacteraceae</taxon>
        <taxon>Hymenobacter</taxon>
    </lineage>
</organism>
<name>A0A3B7R0R9_9BACT</name>
<dbReference type="InterPro" id="IPR050639">
    <property type="entry name" value="SSR_resolvase"/>
</dbReference>
<protein>
    <submittedName>
        <fullName evidence="4">Recombinase family protein</fullName>
    </submittedName>
</protein>
<dbReference type="SUPFAM" id="SSF53041">
    <property type="entry name" value="Resolvase-like"/>
    <property type="match status" value="1"/>
</dbReference>
<dbReference type="Proteomes" id="UP000262802">
    <property type="component" value="Chromosome"/>
</dbReference>
<keyword evidence="5" id="KW-1185">Reference proteome</keyword>
<feature type="domain" description="Resolvase/invertase-type recombinase catalytic" evidence="3">
    <location>
        <begin position="4"/>
        <end position="137"/>
    </location>
</feature>
<dbReference type="PANTHER" id="PTHR30461:SF2">
    <property type="entry name" value="SERINE RECOMBINASE PINE-RELATED"/>
    <property type="match status" value="1"/>
</dbReference>
<evidence type="ECO:0000313" key="5">
    <source>
        <dbReference type="Proteomes" id="UP000262802"/>
    </source>
</evidence>
<evidence type="ECO:0000259" key="3">
    <source>
        <dbReference type="SMART" id="SM00857"/>
    </source>
</evidence>
<dbReference type="CDD" id="cd00338">
    <property type="entry name" value="Ser_Recombinase"/>
    <property type="match status" value="1"/>
</dbReference>
<accession>A0A3B7R0R9</accession>
<dbReference type="RefSeq" id="WP_119445142.1">
    <property type="nucleotide sequence ID" value="NZ_CP032317.1"/>
</dbReference>